<feature type="compositionally biased region" description="Low complexity" evidence="4">
    <location>
        <begin position="258"/>
        <end position="296"/>
    </location>
</feature>
<dbReference type="Pfam" id="PF00071">
    <property type="entry name" value="Ras"/>
    <property type="match status" value="1"/>
</dbReference>
<dbReference type="Proteomes" id="UP001628179">
    <property type="component" value="Unassembled WGS sequence"/>
</dbReference>
<dbReference type="PROSITE" id="PS51421">
    <property type="entry name" value="RAS"/>
    <property type="match status" value="1"/>
</dbReference>
<dbReference type="PROSITE" id="PS51420">
    <property type="entry name" value="RHO"/>
    <property type="match status" value="1"/>
</dbReference>
<name>A0ABQ0GTE1_9PEZI</name>
<feature type="region of interest" description="Disordered" evidence="4">
    <location>
        <begin position="418"/>
        <end position="464"/>
    </location>
</feature>
<dbReference type="PRINTS" id="PR00449">
    <property type="entry name" value="RASTRNSFRMNG"/>
</dbReference>
<dbReference type="InterPro" id="IPR003578">
    <property type="entry name" value="Small_GTPase_Rho"/>
</dbReference>
<evidence type="ECO:0000256" key="1">
    <source>
        <dbReference type="ARBA" id="ARBA00022481"/>
    </source>
</evidence>
<dbReference type="NCBIfam" id="TIGR00231">
    <property type="entry name" value="small_GTP"/>
    <property type="match status" value="1"/>
</dbReference>
<evidence type="ECO:0000259" key="5">
    <source>
        <dbReference type="Pfam" id="PF17111"/>
    </source>
</evidence>
<reference evidence="6 7" key="1">
    <citation type="submission" date="2024-09" db="EMBL/GenBank/DDBJ databases">
        <title>Itraconazole resistance in Madurella fahalii resulting from another homologue of gene encoding cytochrome P450 14-alpha sterol demethylase (CYP51).</title>
        <authorList>
            <person name="Yoshioka I."/>
            <person name="Fahal A.H."/>
            <person name="Kaneko S."/>
            <person name="Yaguchi T."/>
        </authorList>
    </citation>
    <scope>NUCLEOTIDE SEQUENCE [LARGE SCALE GENOMIC DNA]</scope>
    <source>
        <strain evidence="6 7">IFM 68171</strain>
    </source>
</reference>
<feature type="domain" description="Azaphilone pigments biosynthesis cluster protein L N-terminal" evidence="5">
    <location>
        <begin position="1"/>
        <end position="185"/>
    </location>
</feature>
<feature type="compositionally biased region" description="Polar residues" evidence="4">
    <location>
        <begin position="418"/>
        <end position="440"/>
    </location>
</feature>
<dbReference type="SMART" id="SM00174">
    <property type="entry name" value="RHO"/>
    <property type="match status" value="1"/>
</dbReference>
<evidence type="ECO:0000256" key="2">
    <source>
        <dbReference type="ARBA" id="ARBA00022741"/>
    </source>
</evidence>
<keyword evidence="7" id="KW-1185">Reference proteome</keyword>
<dbReference type="InterPro" id="IPR001806">
    <property type="entry name" value="Small_GTPase"/>
</dbReference>
<evidence type="ECO:0000256" key="4">
    <source>
        <dbReference type="SAM" id="MobiDB-lite"/>
    </source>
</evidence>
<dbReference type="InterPro" id="IPR031348">
    <property type="entry name" value="PigL_N"/>
</dbReference>
<keyword evidence="3" id="KW-0342">GTP-binding</keyword>
<dbReference type="InterPro" id="IPR027417">
    <property type="entry name" value="P-loop_NTPase"/>
</dbReference>
<evidence type="ECO:0000313" key="6">
    <source>
        <dbReference type="EMBL" id="GAB1321001.1"/>
    </source>
</evidence>
<dbReference type="GeneID" id="98181953"/>
<feature type="compositionally biased region" description="Polar residues" evidence="4">
    <location>
        <begin position="725"/>
        <end position="740"/>
    </location>
</feature>
<organism evidence="6 7">
    <name type="scientific">Madurella fahalii</name>
    <dbReference type="NCBI Taxonomy" id="1157608"/>
    <lineage>
        <taxon>Eukaryota</taxon>
        <taxon>Fungi</taxon>
        <taxon>Dikarya</taxon>
        <taxon>Ascomycota</taxon>
        <taxon>Pezizomycotina</taxon>
        <taxon>Sordariomycetes</taxon>
        <taxon>Sordariomycetidae</taxon>
        <taxon>Sordariales</taxon>
        <taxon>Sordariales incertae sedis</taxon>
        <taxon>Madurella</taxon>
    </lineage>
</organism>
<dbReference type="SMART" id="SM00173">
    <property type="entry name" value="RAS"/>
    <property type="match status" value="1"/>
</dbReference>
<gene>
    <name evidence="6" type="primary">ALDH3A2</name>
    <name evidence="6" type="ORF">MFIFM68171_11211</name>
</gene>
<dbReference type="InterPro" id="IPR005225">
    <property type="entry name" value="Small_GTP-bd"/>
</dbReference>
<dbReference type="SUPFAM" id="SSF52540">
    <property type="entry name" value="P-loop containing nucleoside triphosphate hydrolases"/>
    <property type="match status" value="1"/>
</dbReference>
<dbReference type="EMBL" id="BAAFSV010000006">
    <property type="protein sequence ID" value="GAB1321001.1"/>
    <property type="molecule type" value="Genomic_DNA"/>
</dbReference>
<dbReference type="SMART" id="SM00176">
    <property type="entry name" value="RAN"/>
    <property type="match status" value="1"/>
</dbReference>
<keyword evidence="1" id="KW-0488">Methylation</keyword>
<protein>
    <submittedName>
        <fullName evidence="6">Aldehyde dehydrogenase 3, member A2</fullName>
    </submittedName>
</protein>
<feature type="region of interest" description="Disordered" evidence="4">
    <location>
        <begin position="255"/>
        <end position="306"/>
    </location>
</feature>
<dbReference type="Gene3D" id="3.40.50.300">
    <property type="entry name" value="P-loop containing nucleotide triphosphate hydrolases"/>
    <property type="match status" value="1"/>
</dbReference>
<feature type="compositionally biased region" description="Low complexity" evidence="4">
    <location>
        <begin position="441"/>
        <end position="454"/>
    </location>
</feature>
<dbReference type="PROSITE" id="PS51419">
    <property type="entry name" value="RAB"/>
    <property type="match status" value="1"/>
</dbReference>
<dbReference type="SMART" id="SM00175">
    <property type="entry name" value="RAB"/>
    <property type="match status" value="1"/>
</dbReference>
<dbReference type="RefSeq" id="XP_070922731.1">
    <property type="nucleotide sequence ID" value="XM_071066630.1"/>
</dbReference>
<keyword evidence="2" id="KW-0547">Nucleotide-binding</keyword>
<proteinExistence type="predicted"/>
<dbReference type="PANTHER" id="PTHR24072">
    <property type="entry name" value="RHO FAMILY GTPASE"/>
    <property type="match status" value="1"/>
</dbReference>
<evidence type="ECO:0000313" key="7">
    <source>
        <dbReference type="Proteomes" id="UP001628179"/>
    </source>
</evidence>
<sequence length="767" mass="84144">MDPFSISTGVLAFTSVSIKVLMGLKQFKDSVKEANTSINALISDISGLRRVLHSMEETFQDIEDEQVLRQTGHIGTHWQNLHQCLNDGHNALSEFDTMLVELNKSVKVLDEARREIRIQSAATRIALFRQQVQAYKDTLQMCLQTIILWNSVSIQKTTSSIEPNLEAIHKEISRLAINVEVKIQAIQDLMIGSTGTDAIKNLARLNQCIDSAASVLSSASTILDDRRSWNGDDLDSIHPGSNRIEVVEWINRSETGTPSAELPSLPDLPELPGATASASTSTAGTVMITTPPSDTDPTPPTGHVTDSTSLAPFTSYIIPANSAIPPVPTAQSMVNQPPMYMYMTPQGWQAWNPNQMSQLTLAPSMYGQPGEPESSMAGQYIQQAVQQFEHTSYRPPLDIQAPTPPTAPSLVLPQVQAPTQTPPKVQVSTPDSETGSADPSTTTGTVTEAETALTQTHKRTKSGSRMSRFLSVRWKFQSPSGSKKSASGTRTARTFGRGADLRRKFVFIGDGACGKTCLLITTSKGTYPEVYVPTVFENYVADVEVQGVDGYVEVALWDTAGQEDYDRLRPLSYLDAHALIICFTIDSPDSLINIGEKWHAEGIHFMPNVPIFMVGCKQDLRYDAETISYLRKGSQQPVSITEGLAMASLINARCYIETSARTKHGINSVFSIIADEILRMPEFKNRPCAAGDFKKFKSELCSPTSHHQGPSAPTIRKLAQRYTQFSSGYSDPSGSTTWRPNDSELETGSPKVLEPSRSRSRFFKRAA</sequence>
<comment type="caution">
    <text evidence="6">The sequence shown here is derived from an EMBL/GenBank/DDBJ whole genome shotgun (WGS) entry which is preliminary data.</text>
</comment>
<dbReference type="Pfam" id="PF17111">
    <property type="entry name" value="PigL_N"/>
    <property type="match status" value="1"/>
</dbReference>
<evidence type="ECO:0000256" key="3">
    <source>
        <dbReference type="ARBA" id="ARBA00023134"/>
    </source>
</evidence>
<feature type="compositionally biased region" description="Basic residues" evidence="4">
    <location>
        <begin position="758"/>
        <end position="767"/>
    </location>
</feature>
<feature type="region of interest" description="Disordered" evidence="4">
    <location>
        <begin position="725"/>
        <end position="767"/>
    </location>
</feature>
<accession>A0ABQ0GTE1</accession>